<comment type="caution">
    <text evidence="2">The sequence shown here is derived from an EMBL/GenBank/DDBJ whole genome shotgun (WGS) entry which is preliminary data.</text>
</comment>
<dbReference type="InterPro" id="IPR021215">
    <property type="entry name" value="DUF2752"/>
</dbReference>
<dbReference type="Proteomes" id="UP000658131">
    <property type="component" value="Unassembled WGS sequence"/>
</dbReference>
<organism evidence="2 3">
    <name type="scientific">Yanshouia hominis</name>
    <dbReference type="NCBI Taxonomy" id="2763673"/>
    <lineage>
        <taxon>Bacteria</taxon>
        <taxon>Bacillati</taxon>
        <taxon>Bacillota</taxon>
        <taxon>Clostridia</taxon>
        <taxon>Eubacteriales</taxon>
        <taxon>Oscillospiraceae</taxon>
        <taxon>Yanshouia</taxon>
    </lineage>
</organism>
<evidence type="ECO:0000313" key="2">
    <source>
        <dbReference type="EMBL" id="MBC8575526.1"/>
    </source>
</evidence>
<dbReference type="Pfam" id="PF10825">
    <property type="entry name" value="DUF2752"/>
    <property type="match status" value="1"/>
</dbReference>
<accession>A0ABR7NGJ4</accession>
<protein>
    <submittedName>
        <fullName evidence="2">DUF2752 domain-containing protein</fullName>
    </submittedName>
</protein>
<keyword evidence="1" id="KW-1133">Transmembrane helix</keyword>
<evidence type="ECO:0000313" key="3">
    <source>
        <dbReference type="Proteomes" id="UP000658131"/>
    </source>
</evidence>
<name>A0ABR7NGJ4_9FIRM</name>
<evidence type="ECO:0000256" key="1">
    <source>
        <dbReference type="SAM" id="Phobius"/>
    </source>
</evidence>
<proteinExistence type="predicted"/>
<reference evidence="2 3" key="1">
    <citation type="submission" date="2020-08" db="EMBL/GenBank/DDBJ databases">
        <title>Genome public.</title>
        <authorList>
            <person name="Liu C."/>
            <person name="Sun Q."/>
        </authorList>
    </citation>
    <scope>NUCLEOTIDE SEQUENCE [LARGE SCALE GENOMIC DNA]</scope>
    <source>
        <strain evidence="2 3">BX1</strain>
    </source>
</reference>
<gene>
    <name evidence="2" type="ORF">H8717_03740</name>
</gene>
<dbReference type="EMBL" id="JACRTB010000005">
    <property type="protein sequence ID" value="MBC8575526.1"/>
    <property type="molecule type" value="Genomic_DNA"/>
</dbReference>
<keyword evidence="3" id="KW-1185">Reference proteome</keyword>
<dbReference type="RefSeq" id="WP_262399151.1">
    <property type="nucleotide sequence ID" value="NZ_JACRTB010000005.1"/>
</dbReference>
<keyword evidence="1" id="KW-0812">Transmembrane</keyword>
<sequence>MTRGRKIRAVLLRTAILLLAAAAMILGWWHDCFLLRIFHLPCLTCGMTRSLRALLCLDWRASLRYHPLTVPFALTFWLLLNREPLGIPEGRMRRWMAVLGALLIAFWFWRIASGPSGWAFLLEDTLVRPMSGFGFLSPF</sequence>
<feature type="transmembrane region" description="Helical" evidence="1">
    <location>
        <begin position="63"/>
        <end position="80"/>
    </location>
</feature>
<keyword evidence="1" id="KW-0472">Membrane</keyword>